<comment type="caution">
    <text evidence="9">The sequence shown here is derived from an EMBL/GenBank/DDBJ whole genome shotgun (WGS) entry which is preliminary data.</text>
</comment>
<dbReference type="Pfam" id="PF17785">
    <property type="entry name" value="PUA_3"/>
    <property type="match status" value="1"/>
</dbReference>
<evidence type="ECO:0000256" key="3">
    <source>
        <dbReference type="ARBA" id="ARBA00022603"/>
    </source>
</evidence>
<gene>
    <name evidence="9" type="ORF">A6X21_13955</name>
</gene>
<evidence type="ECO:0000256" key="5">
    <source>
        <dbReference type="ARBA" id="ARBA00022691"/>
    </source>
</evidence>
<dbReference type="Gene3D" id="2.30.130.10">
    <property type="entry name" value="PUA domain"/>
    <property type="match status" value="1"/>
</dbReference>
<dbReference type="SUPFAM" id="SSF53335">
    <property type="entry name" value="S-adenosyl-L-methionine-dependent methyltransferases"/>
    <property type="match status" value="1"/>
</dbReference>
<reference evidence="9 10" key="1">
    <citation type="submission" date="2016-05" db="EMBL/GenBank/DDBJ databases">
        <title>Genomic and physiological characterization of Planctopirus sp. isolated from fresh water lake.</title>
        <authorList>
            <person name="Subhash Y."/>
            <person name="Ramana C."/>
        </authorList>
    </citation>
    <scope>NUCLEOTIDE SEQUENCE [LARGE SCALE GENOMIC DNA]</scope>
    <source>
        <strain evidence="9 10">JC280</strain>
    </source>
</reference>
<dbReference type="GO" id="GO:0032259">
    <property type="term" value="P:methylation"/>
    <property type="evidence" value="ECO:0007669"/>
    <property type="project" value="UniProtKB-KW"/>
</dbReference>
<dbReference type="Pfam" id="PF10672">
    <property type="entry name" value="Methyltrans_SAM"/>
    <property type="match status" value="1"/>
</dbReference>
<dbReference type="InterPro" id="IPR015947">
    <property type="entry name" value="PUA-like_sf"/>
</dbReference>
<dbReference type="GO" id="GO:0003723">
    <property type="term" value="F:RNA binding"/>
    <property type="evidence" value="ECO:0007669"/>
    <property type="project" value="InterPro"/>
</dbReference>
<keyword evidence="10" id="KW-1185">Reference proteome</keyword>
<dbReference type="PANTHER" id="PTHR42873">
    <property type="entry name" value="RIBOSOMAL RNA LARGE SUBUNIT METHYLTRANSFERASE"/>
    <property type="match status" value="1"/>
</dbReference>
<dbReference type="CDD" id="cd02440">
    <property type="entry name" value="AdoMet_MTases"/>
    <property type="match status" value="1"/>
</dbReference>
<dbReference type="Proteomes" id="UP000094828">
    <property type="component" value="Unassembled WGS sequence"/>
</dbReference>
<comment type="subcellular location">
    <subcellularLocation>
        <location evidence="1">Cytoplasm</location>
    </subcellularLocation>
</comment>
<dbReference type="PROSITE" id="PS50890">
    <property type="entry name" value="PUA"/>
    <property type="match status" value="1"/>
</dbReference>
<accession>A0A1C3E412</accession>
<comment type="similarity">
    <text evidence="6">Belongs to the methyltransferase superfamily. RlmI family.</text>
</comment>
<evidence type="ECO:0000256" key="1">
    <source>
        <dbReference type="ARBA" id="ARBA00004496"/>
    </source>
</evidence>
<dbReference type="RefSeq" id="WP_068852999.1">
    <property type="nucleotide sequence ID" value="NZ_LYDR01000158.1"/>
</dbReference>
<evidence type="ECO:0000313" key="10">
    <source>
        <dbReference type="Proteomes" id="UP000094828"/>
    </source>
</evidence>
<dbReference type="InterPro" id="IPR041532">
    <property type="entry name" value="RlmI-like_PUA"/>
</dbReference>
<name>A0A1C3E412_9PLAN</name>
<dbReference type="InterPro" id="IPR036974">
    <property type="entry name" value="PUA_sf"/>
</dbReference>
<evidence type="ECO:0000256" key="2">
    <source>
        <dbReference type="ARBA" id="ARBA00022490"/>
    </source>
</evidence>
<dbReference type="AlphaFoldDB" id="A0A1C3E412"/>
<dbReference type="InterPro" id="IPR019614">
    <property type="entry name" value="SAM-dep_methyl-trfase"/>
</dbReference>
<dbReference type="InterPro" id="IPR029063">
    <property type="entry name" value="SAM-dependent_MTases_sf"/>
</dbReference>
<dbReference type="Gene3D" id="3.40.50.150">
    <property type="entry name" value="Vaccinia Virus protein VP39"/>
    <property type="match status" value="1"/>
</dbReference>
<dbReference type="GO" id="GO:0005737">
    <property type="term" value="C:cytoplasm"/>
    <property type="evidence" value="ECO:0007669"/>
    <property type="project" value="UniProtKB-SubCell"/>
</dbReference>
<organism evidence="9 10">
    <name type="scientific">Planctopirus hydrillae</name>
    <dbReference type="NCBI Taxonomy" id="1841610"/>
    <lineage>
        <taxon>Bacteria</taxon>
        <taxon>Pseudomonadati</taxon>
        <taxon>Planctomycetota</taxon>
        <taxon>Planctomycetia</taxon>
        <taxon>Planctomycetales</taxon>
        <taxon>Planctomycetaceae</taxon>
        <taxon>Planctopirus</taxon>
    </lineage>
</organism>
<evidence type="ECO:0000259" key="8">
    <source>
        <dbReference type="Pfam" id="PF17785"/>
    </source>
</evidence>
<feature type="domain" description="RlmI-like PUA" evidence="8">
    <location>
        <begin position="14"/>
        <end position="66"/>
    </location>
</feature>
<dbReference type="PANTHER" id="PTHR42873:SF1">
    <property type="entry name" value="S-ADENOSYLMETHIONINE-DEPENDENT METHYLTRANSFERASE DOMAIN-CONTAINING PROTEIN"/>
    <property type="match status" value="1"/>
</dbReference>
<dbReference type="CDD" id="cd11572">
    <property type="entry name" value="RlmI_M_like"/>
    <property type="match status" value="1"/>
</dbReference>
<dbReference type="GO" id="GO:0008168">
    <property type="term" value="F:methyltransferase activity"/>
    <property type="evidence" value="ECO:0007669"/>
    <property type="project" value="UniProtKB-KW"/>
</dbReference>
<dbReference type="Gene3D" id="3.30.750.80">
    <property type="entry name" value="RNA methyltransferase domain (HRMD) like"/>
    <property type="match status" value="1"/>
</dbReference>
<dbReference type="STRING" id="1841610.A6X21_13955"/>
<proteinExistence type="inferred from homology"/>
<evidence type="ECO:0000313" key="9">
    <source>
        <dbReference type="EMBL" id="ODA27974.1"/>
    </source>
</evidence>
<evidence type="ECO:0000256" key="4">
    <source>
        <dbReference type="ARBA" id="ARBA00022679"/>
    </source>
</evidence>
<keyword evidence="4" id="KW-0808">Transferase</keyword>
<sequence>MIRVVTSRQFSRGASRHPWLFDSAIDRVEGQPQVGDEVLVVGANEKFLGYGLYNSSSRIRVRIYSWNEDQPLTEDFWRSRVRMACDLRRKFMPAPTAMNGARLISSEADFLSGLTVDRYGGWLLAQLGSHALQSRMELLVDELMQQTQASGCWLRTEKGIRQAEGMPLIDGLFRGETPPAFIPVEEHGLVYHVDLVDGQKTGFYLDQRENRFRAAQFASGQMLDLCCYSAGFGMNALRHGRVTHVIGVDTSKIAVENATANVLRNGLADRYEVRHGDAFEVLTEFRNQGVRFQTIVLDPPKLVKSRSTLDSGLKGYHSLNRLALDVLEPQGTLVTCSCSGLVTHDLFQQVLREAAWQARRELKILEARGPSPDHPQSLQCPESNYLKCYITTA</sequence>
<dbReference type="SUPFAM" id="SSF88697">
    <property type="entry name" value="PUA domain-like"/>
    <property type="match status" value="1"/>
</dbReference>
<dbReference type="CDD" id="cd21153">
    <property type="entry name" value="PUA_RlmI"/>
    <property type="match status" value="1"/>
</dbReference>
<keyword evidence="2" id="KW-0963">Cytoplasm</keyword>
<keyword evidence="3" id="KW-0489">Methyltransferase</keyword>
<protein>
    <submittedName>
        <fullName evidence="9">Pseudouridine synthase</fullName>
    </submittedName>
</protein>
<evidence type="ECO:0000256" key="6">
    <source>
        <dbReference type="ARBA" id="ARBA00038091"/>
    </source>
</evidence>
<keyword evidence="5" id="KW-0949">S-adenosyl-L-methionine</keyword>
<dbReference type="OrthoDB" id="9805492at2"/>
<evidence type="ECO:0000259" key="7">
    <source>
        <dbReference type="Pfam" id="PF10672"/>
    </source>
</evidence>
<feature type="domain" description="S-adenosylmethionine-dependent methyltransferase" evidence="7">
    <location>
        <begin position="183"/>
        <end position="358"/>
    </location>
</feature>
<dbReference type="EMBL" id="LYDR01000158">
    <property type="protein sequence ID" value="ODA27974.1"/>
    <property type="molecule type" value="Genomic_DNA"/>
</dbReference>